<dbReference type="CDD" id="cd03230">
    <property type="entry name" value="ABC_DR_subfamily_A"/>
    <property type="match status" value="1"/>
</dbReference>
<dbReference type="PANTHER" id="PTHR43158:SF10">
    <property type="entry name" value="ABC TRANSPORTER ATP-BINDING PROTEIN YTRB"/>
    <property type="match status" value="1"/>
</dbReference>
<dbReference type="InterPro" id="IPR027417">
    <property type="entry name" value="P-loop_NTPase"/>
</dbReference>
<dbReference type="PANTHER" id="PTHR43158">
    <property type="entry name" value="SKFA PEPTIDE EXPORT ATP-BINDING PROTEIN SKFE"/>
    <property type="match status" value="1"/>
</dbReference>
<proteinExistence type="predicted"/>
<dbReference type="Proteomes" id="UP000254060">
    <property type="component" value="Unassembled WGS sequence"/>
</dbReference>
<feature type="domain" description="ABC transporter" evidence="3">
    <location>
        <begin position="2"/>
        <end position="226"/>
    </location>
</feature>
<evidence type="ECO:0000313" key="4">
    <source>
        <dbReference type="EMBL" id="STO08787.1"/>
    </source>
</evidence>
<dbReference type="InterPro" id="IPR017871">
    <property type="entry name" value="ABC_transporter-like_CS"/>
</dbReference>
<dbReference type="Gene3D" id="3.40.50.300">
    <property type="entry name" value="P-loop containing nucleotide triphosphate hydrolases"/>
    <property type="match status" value="1"/>
</dbReference>
<organism evidence="4 5">
    <name type="scientific">Exiguobacterium aurantiacum</name>
    <dbReference type="NCBI Taxonomy" id="33987"/>
    <lineage>
        <taxon>Bacteria</taxon>
        <taxon>Bacillati</taxon>
        <taxon>Bacillota</taxon>
        <taxon>Bacilli</taxon>
        <taxon>Bacillales</taxon>
        <taxon>Bacillales Family XII. Incertae Sedis</taxon>
        <taxon>Exiguobacterium</taxon>
    </lineage>
</organism>
<dbReference type="PROSITE" id="PS50893">
    <property type="entry name" value="ABC_TRANSPORTER_2"/>
    <property type="match status" value="1"/>
</dbReference>
<evidence type="ECO:0000313" key="5">
    <source>
        <dbReference type="Proteomes" id="UP000254060"/>
    </source>
</evidence>
<dbReference type="SMART" id="SM00382">
    <property type="entry name" value="AAA"/>
    <property type="match status" value="1"/>
</dbReference>
<dbReference type="OrthoDB" id="9804819at2"/>
<dbReference type="Pfam" id="PF00005">
    <property type="entry name" value="ABC_tran"/>
    <property type="match status" value="1"/>
</dbReference>
<evidence type="ECO:0000256" key="2">
    <source>
        <dbReference type="ARBA" id="ARBA00022840"/>
    </source>
</evidence>
<accession>A0A377FVD9</accession>
<gene>
    <name evidence="4" type="primary">ecsA_1</name>
    <name evidence="4" type="ORF">NCTC13163_02165</name>
</gene>
<dbReference type="GO" id="GO:0005524">
    <property type="term" value="F:ATP binding"/>
    <property type="evidence" value="ECO:0007669"/>
    <property type="project" value="UniProtKB-KW"/>
</dbReference>
<name>A0A377FVD9_9BACL</name>
<dbReference type="GO" id="GO:0016887">
    <property type="term" value="F:ATP hydrolysis activity"/>
    <property type="evidence" value="ECO:0007669"/>
    <property type="project" value="InterPro"/>
</dbReference>
<sequence>MLTVQQLTKKIDRQTVLDGVDFTVHRGEIVALVGRNGAGKTTLLRTMVGIIRPDTGDVLYGKTSIFNTPELKRDVIFVPDSADALKHYTVNEAAALYESIYPSFNRSTFRETLTRYNIDNKKIRQLSKGQKAMVTLSLAFAVQAKYYLLDEPTDGLDVVAKADVLKLMIAQIEQRDCSIIVSSHQLHELERIADRVIMIEKGRVKAVMTLEEARALSVKWQVVFQDEVPVALLERKDIEILSVTGRVVLFMARERSDELEAFVDSYKPMLVEEIPMSLEDVFRVQLGGEANVV</sequence>
<keyword evidence="2 4" id="KW-0067">ATP-binding</keyword>
<dbReference type="SUPFAM" id="SSF52540">
    <property type="entry name" value="P-loop containing nucleoside triphosphate hydrolases"/>
    <property type="match status" value="1"/>
</dbReference>
<evidence type="ECO:0000259" key="3">
    <source>
        <dbReference type="PROSITE" id="PS50893"/>
    </source>
</evidence>
<dbReference type="PROSITE" id="PS00211">
    <property type="entry name" value="ABC_TRANSPORTER_1"/>
    <property type="match status" value="1"/>
</dbReference>
<dbReference type="EMBL" id="UGGP01000001">
    <property type="protein sequence ID" value="STO08787.1"/>
    <property type="molecule type" value="Genomic_DNA"/>
</dbReference>
<protein>
    <submittedName>
        <fullName evidence="4">ABC-type transporter ATP-binding protein EcsA</fullName>
    </submittedName>
</protein>
<dbReference type="InterPro" id="IPR003439">
    <property type="entry name" value="ABC_transporter-like_ATP-bd"/>
</dbReference>
<evidence type="ECO:0000256" key="1">
    <source>
        <dbReference type="ARBA" id="ARBA00022741"/>
    </source>
</evidence>
<dbReference type="InterPro" id="IPR003593">
    <property type="entry name" value="AAA+_ATPase"/>
</dbReference>
<dbReference type="STRING" id="1397694.GCA_000702585_02653"/>
<reference evidence="4 5" key="1">
    <citation type="submission" date="2018-06" db="EMBL/GenBank/DDBJ databases">
        <authorList>
            <consortium name="Pathogen Informatics"/>
            <person name="Doyle S."/>
        </authorList>
    </citation>
    <scope>NUCLEOTIDE SEQUENCE [LARGE SCALE GENOMIC DNA]</scope>
    <source>
        <strain evidence="4 5">NCTC13163</strain>
    </source>
</reference>
<keyword evidence="1" id="KW-0547">Nucleotide-binding</keyword>
<dbReference type="AlphaFoldDB" id="A0A377FVD9"/>
<dbReference type="RefSeq" id="WP_029335672.1">
    <property type="nucleotide sequence ID" value="NZ_UGGP01000001.1"/>
</dbReference>